<dbReference type="AlphaFoldDB" id="A0A9X2NIQ6"/>
<dbReference type="EMBL" id="JAMXQV010000022">
    <property type="protein sequence ID" value="MCR6488043.1"/>
    <property type="molecule type" value="Genomic_DNA"/>
</dbReference>
<proteinExistence type="predicted"/>
<accession>A0A9X2NIQ6</accession>
<dbReference type="RefSeq" id="WP_257924608.1">
    <property type="nucleotide sequence ID" value="NZ_JAMXQV010000022.1"/>
</dbReference>
<dbReference type="Proteomes" id="UP001144096">
    <property type="component" value="Unassembled WGS sequence"/>
</dbReference>
<keyword evidence="3" id="KW-1185">Reference proteome</keyword>
<name>A0A9X2NIQ6_9PSEU</name>
<sequence length="101" mass="11142">MTTAGAWYLHATWTHDFADEPVEMISEIGPDGYERRKVEYFRDGRVGWADEDHEVGGTGLGVVPVPPLEEINAQPEFTASRVAAAEFERAWAARPPAGRAT</sequence>
<comment type="caution">
    <text evidence="2">The sequence shown here is derived from an EMBL/GenBank/DDBJ whole genome shotgun (WGS) entry which is preliminary data.</text>
</comment>
<reference evidence="2" key="1">
    <citation type="submission" date="2022-06" db="EMBL/GenBank/DDBJ databases">
        <title>Amycolatopsis iheyaensis sp. nov., a new species of the genus Amycolatopsis isolated from soil in Iheya island, Japan.</title>
        <authorList>
            <person name="Ngamcharungchit C."/>
            <person name="Kanto H."/>
            <person name="Take A."/>
            <person name="Intra B."/>
            <person name="Matsumoto A."/>
            <person name="Panbangred W."/>
            <person name="Inahashi Y."/>
        </authorList>
    </citation>
    <scope>NUCLEOTIDE SEQUENCE</scope>
    <source>
        <strain evidence="2">OK19-0408</strain>
    </source>
</reference>
<dbReference type="Pfam" id="PF21812">
    <property type="entry name" value="DUF6881"/>
    <property type="match status" value="1"/>
</dbReference>
<evidence type="ECO:0000313" key="3">
    <source>
        <dbReference type="Proteomes" id="UP001144096"/>
    </source>
</evidence>
<evidence type="ECO:0000259" key="1">
    <source>
        <dbReference type="Pfam" id="PF21812"/>
    </source>
</evidence>
<protein>
    <recommendedName>
        <fullName evidence="1">DUF6881 domain-containing protein</fullName>
    </recommendedName>
</protein>
<organism evidence="2 3">
    <name type="scientific">Amycolatopsis iheyensis</name>
    <dbReference type="NCBI Taxonomy" id="2945988"/>
    <lineage>
        <taxon>Bacteria</taxon>
        <taxon>Bacillati</taxon>
        <taxon>Actinomycetota</taxon>
        <taxon>Actinomycetes</taxon>
        <taxon>Pseudonocardiales</taxon>
        <taxon>Pseudonocardiaceae</taxon>
        <taxon>Amycolatopsis</taxon>
    </lineage>
</organism>
<feature type="domain" description="DUF6881" evidence="1">
    <location>
        <begin position="7"/>
        <end position="93"/>
    </location>
</feature>
<evidence type="ECO:0000313" key="2">
    <source>
        <dbReference type="EMBL" id="MCR6488043.1"/>
    </source>
</evidence>
<gene>
    <name evidence="2" type="ORF">M8542_34980</name>
</gene>
<dbReference type="InterPro" id="IPR049248">
    <property type="entry name" value="DUF6881"/>
</dbReference>